<keyword evidence="3" id="KW-1185">Reference proteome</keyword>
<comment type="caution">
    <text evidence="2">The sequence shown here is derived from an EMBL/GenBank/DDBJ whole genome shotgun (WGS) entry which is preliminary data.</text>
</comment>
<evidence type="ECO:0000313" key="3">
    <source>
        <dbReference type="Proteomes" id="UP001341245"/>
    </source>
</evidence>
<gene>
    <name evidence="2" type="ORF">QM012_007570</name>
</gene>
<organism evidence="2 3">
    <name type="scientific">Aureobasidium pullulans</name>
    <name type="common">Black yeast</name>
    <name type="synonym">Pullularia pullulans</name>
    <dbReference type="NCBI Taxonomy" id="5580"/>
    <lineage>
        <taxon>Eukaryota</taxon>
        <taxon>Fungi</taxon>
        <taxon>Dikarya</taxon>
        <taxon>Ascomycota</taxon>
        <taxon>Pezizomycotina</taxon>
        <taxon>Dothideomycetes</taxon>
        <taxon>Dothideomycetidae</taxon>
        <taxon>Dothideales</taxon>
        <taxon>Saccotheciaceae</taxon>
        <taxon>Aureobasidium</taxon>
    </lineage>
</organism>
<reference evidence="2 3" key="1">
    <citation type="submission" date="2023-11" db="EMBL/GenBank/DDBJ databases">
        <title>Draft genome sequence and annotation of the polyextremotolerant black yeast-like fungus Aureobasidium pullulans NRRL 62042.</title>
        <authorList>
            <person name="Dielentheis-Frenken M.R.E."/>
            <person name="Wibberg D."/>
            <person name="Blank L.M."/>
            <person name="Tiso T."/>
        </authorList>
    </citation>
    <scope>NUCLEOTIDE SEQUENCE [LARGE SCALE GENOMIC DNA]</scope>
    <source>
        <strain evidence="2 3">NRRL 62042</strain>
    </source>
</reference>
<evidence type="ECO:0000313" key="2">
    <source>
        <dbReference type="EMBL" id="KAK6005928.1"/>
    </source>
</evidence>
<evidence type="ECO:0008006" key="4">
    <source>
        <dbReference type="Google" id="ProtNLM"/>
    </source>
</evidence>
<proteinExistence type="predicted"/>
<evidence type="ECO:0000256" key="1">
    <source>
        <dbReference type="SAM" id="MobiDB-lite"/>
    </source>
</evidence>
<dbReference type="Proteomes" id="UP001341245">
    <property type="component" value="Unassembled WGS sequence"/>
</dbReference>
<sequence length="257" mass="27728">MGIPLSTPDVGASFSSPQLGDGPVVVSDPHTIGPFVSAFTVDPSDTNSFGFSASMTSMDTVIQAQYTDTANVVKTATCSAQINSYGTNAGLIFDLGSGTVTTLLNPGTNSDLAYGSILCPIANTQIGTGPLILSLTNDEDGPLFSSPSTYAFNRDFHGIRNDRDRRNHYNTVGRISRISLCKFANLLADDSLDVDKELFLVLKCQSVDKKHVQLCLLFGCLNLAPRFLNDDFECAIVSSNTIEFKFYAEEVELRVIQ</sequence>
<dbReference type="EMBL" id="JASGXD010000005">
    <property type="protein sequence ID" value="KAK6005928.1"/>
    <property type="molecule type" value="Genomic_DNA"/>
</dbReference>
<accession>A0ABR0TNA8</accession>
<feature type="region of interest" description="Disordered" evidence="1">
    <location>
        <begin position="1"/>
        <end position="21"/>
    </location>
</feature>
<name>A0ABR0TNA8_AURPU</name>
<protein>
    <recommendedName>
        <fullName evidence="4">Peptidase A1 domain-containing protein</fullName>
    </recommendedName>
</protein>